<dbReference type="EMBL" id="GEDG01028915">
    <property type="protein sequence ID" value="JAP12876.1"/>
    <property type="molecule type" value="Transcribed_RNA"/>
</dbReference>
<sequence length="61" mass="6956">MKSLASKVDTKIYISLLKSFFVCLKFCLLLISRRLGILSRSTAVHLDLILLKKMLRLASMN</sequence>
<proteinExistence type="predicted"/>
<evidence type="ECO:0000313" key="2">
    <source>
        <dbReference type="EMBL" id="JAP12876.1"/>
    </source>
</evidence>
<keyword evidence="1" id="KW-0472">Membrane</keyword>
<keyword evidence="1" id="KW-1133">Transmembrane helix</keyword>
<feature type="transmembrane region" description="Helical" evidence="1">
    <location>
        <begin position="12"/>
        <end position="31"/>
    </location>
</feature>
<accession>A0A0V0GXL8</accession>
<organism evidence="2">
    <name type="scientific">Solanum chacoense</name>
    <name type="common">Chaco potato</name>
    <dbReference type="NCBI Taxonomy" id="4108"/>
    <lineage>
        <taxon>Eukaryota</taxon>
        <taxon>Viridiplantae</taxon>
        <taxon>Streptophyta</taxon>
        <taxon>Embryophyta</taxon>
        <taxon>Tracheophyta</taxon>
        <taxon>Spermatophyta</taxon>
        <taxon>Magnoliopsida</taxon>
        <taxon>eudicotyledons</taxon>
        <taxon>Gunneridae</taxon>
        <taxon>Pentapetalae</taxon>
        <taxon>asterids</taxon>
        <taxon>lamiids</taxon>
        <taxon>Solanales</taxon>
        <taxon>Solanaceae</taxon>
        <taxon>Solanoideae</taxon>
        <taxon>Solaneae</taxon>
        <taxon>Solanum</taxon>
    </lineage>
</organism>
<protein>
    <submittedName>
        <fullName evidence="2">Putative ovule protein</fullName>
    </submittedName>
</protein>
<evidence type="ECO:0000256" key="1">
    <source>
        <dbReference type="SAM" id="Phobius"/>
    </source>
</evidence>
<dbReference type="AlphaFoldDB" id="A0A0V0GXL8"/>
<keyword evidence="1" id="KW-0812">Transmembrane</keyword>
<reference evidence="2" key="1">
    <citation type="submission" date="2015-12" db="EMBL/GenBank/DDBJ databases">
        <title>Gene expression during late stages of embryo sac development: a critical building block for successful pollen-pistil interactions.</title>
        <authorList>
            <person name="Liu Y."/>
            <person name="Joly V."/>
            <person name="Sabar M."/>
            <person name="Matton D.P."/>
        </authorList>
    </citation>
    <scope>NUCLEOTIDE SEQUENCE</scope>
</reference>
<name>A0A0V0GXL8_SOLCH</name>